<reference evidence="1 2" key="1">
    <citation type="journal article" date="2013" name="Genome Biol. Evol.">
        <title>Genome evolution and phylogenomic analysis of candidatus kinetoplastibacterium, the betaproteobacterial endosymbionts of strigomonas and angomonas.</title>
        <authorList>
            <person name="Alves J.M."/>
            <person name="Serrano M.G."/>
            <person name="Maia da Silva F."/>
            <person name="Voegtly L.J."/>
            <person name="Matveyev A.V."/>
            <person name="Teixeira M.M."/>
            <person name="Camargo E.P."/>
            <person name="Buck G.A."/>
        </authorList>
    </citation>
    <scope>NUCLEOTIDE SEQUENCE [LARGE SCALE GENOMIC DNA]</scope>
    <source>
        <strain evidence="1 2">TCC012E</strain>
    </source>
</reference>
<evidence type="ECO:0000313" key="2">
    <source>
        <dbReference type="Proteomes" id="UP000011563"/>
    </source>
</evidence>
<evidence type="ECO:0000313" key="1">
    <source>
        <dbReference type="EMBL" id="AGF50074.1"/>
    </source>
</evidence>
<protein>
    <submittedName>
        <fullName evidence="1">Uncharacterized protein</fullName>
    </submittedName>
</protein>
<dbReference type="PATRIC" id="fig|1208922.3.peg.640"/>
<organism evidence="1 2">
    <name type="scientific">Candidatus Kinetoplastidibacterium blastocrithidiae TCC012E</name>
    <dbReference type="NCBI Taxonomy" id="1208922"/>
    <lineage>
        <taxon>Bacteria</taxon>
        <taxon>Pseudomonadati</taxon>
        <taxon>Pseudomonadota</taxon>
        <taxon>Betaproteobacteria</taxon>
        <taxon>Candidatus Kinetoplastidibacterium</taxon>
    </lineage>
</organism>
<accession>M1M4R0</accession>
<dbReference type="HOGENOM" id="CLU_1425625_0_0_4"/>
<keyword evidence="2" id="KW-1185">Reference proteome</keyword>
<dbReference type="EMBL" id="CP003807">
    <property type="protein sequence ID" value="AGF50074.1"/>
    <property type="molecule type" value="Genomic_DNA"/>
</dbReference>
<sequence>MIKTLVLARIHVLLYLAVTLALLNNPTQSETLEDIKKDKMNIQVSSNELIYDKLINKYLLIDNVMIKCGKTNITSDIIILDSDNFIDTLHRSSFCSALNEILAKFYIFNQYAITIKSHKIEYDTTKNEVAIESAIIINMDCGAPFYYFIAPHIIINTKNGKFKAYGGADNNKARVIIPSMSDMKKLRLNW</sequence>
<dbReference type="AlphaFoldDB" id="M1M4R0"/>
<dbReference type="Proteomes" id="UP000011563">
    <property type="component" value="Chromosome"/>
</dbReference>
<proteinExistence type="predicted"/>
<dbReference type="KEGG" id="kbt:BCUE_0083"/>
<dbReference type="RefSeq" id="WP_015237628.1">
    <property type="nucleotide sequence ID" value="NC_020285.1"/>
</dbReference>
<name>M1M4R0_9PROT</name>
<gene>
    <name evidence="1" type="ORF">BCUE_0083</name>
</gene>